<evidence type="ECO:0000256" key="3">
    <source>
        <dbReference type="ARBA" id="ARBA00022475"/>
    </source>
</evidence>
<dbReference type="Proteomes" id="UP000760407">
    <property type="component" value="Unassembled WGS sequence"/>
</dbReference>
<dbReference type="KEGG" id="fpj:LA02_294"/>
<dbReference type="InterPro" id="IPR028987">
    <property type="entry name" value="ATP_synth_B-like_membr_sf"/>
</dbReference>
<dbReference type="InterPro" id="IPR002146">
    <property type="entry name" value="ATP_synth_b/b'su_bac/chlpt"/>
</dbReference>
<evidence type="ECO:0000256" key="15">
    <source>
        <dbReference type="ARBA" id="ARBA00037847"/>
    </source>
</evidence>
<dbReference type="PANTHER" id="PTHR33445">
    <property type="entry name" value="ATP SYNTHASE SUBUNIT B', CHLOROPLASTIC"/>
    <property type="match status" value="1"/>
</dbReference>
<dbReference type="HAMAP" id="MF_01398">
    <property type="entry name" value="ATP_synth_b_bprime"/>
    <property type="match status" value="1"/>
</dbReference>
<name>A0A080Q8I1_9GAMM</name>
<comment type="similarity">
    <text evidence="1 16 17">Belongs to the ATPase B chain family.</text>
</comment>
<accession>A0A080Q8I1</accession>
<dbReference type="GO" id="GO:0005886">
    <property type="term" value="C:plasma membrane"/>
    <property type="evidence" value="ECO:0007669"/>
    <property type="project" value="UniProtKB-SubCell"/>
</dbReference>
<evidence type="ECO:0000256" key="13">
    <source>
        <dbReference type="ARBA" id="ARBA00025614"/>
    </source>
</evidence>
<proteinExistence type="inferred from homology"/>
<keyword evidence="18" id="KW-0378">Hydrolase</keyword>
<reference evidence="20 23" key="3">
    <citation type="submission" date="2020-08" db="EMBL/GenBank/DDBJ databases">
        <title>Comparative genomics of Francisella species.</title>
        <authorList>
            <person name="Sahl J."/>
            <person name="Sjodin A."/>
            <person name="Wagner D."/>
            <person name="Forsman M."/>
        </authorList>
    </citation>
    <scope>NUCLEOTIDE SEQUENCE [LARGE SCALE GENOMIC DNA]</scope>
    <source>
        <strain evidence="20 23">F1093</strain>
    </source>
</reference>
<dbReference type="Proteomes" id="UP000031830">
    <property type="component" value="Chromosome"/>
</dbReference>
<keyword evidence="8 16" id="KW-1133">Transmembrane helix</keyword>
<evidence type="ECO:0000313" key="20">
    <source>
        <dbReference type="EMBL" id="MBK2301686.1"/>
    </source>
</evidence>
<evidence type="ECO:0000313" key="22">
    <source>
        <dbReference type="Proteomes" id="UP000031830"/>
    </source>
</evidence>
<dbReference type="PATRIC" id="fig|28110.15.peg.1476"/>
<dbReference type="EMBL" id="JACTSG010000001">
    <property type="protein sequence ID" value="MBK2301686.1"/>
    <property type="molecule type" value="Genomic_DNA"/>
</dbReference>
<dbReference type="PANTHER" id="PTHR33445:SF1">
    <property type="entry name" value="ATP SYNTHASE SUBUNIT B"/>
    <property type="match status" value="1"/>
</dbReference>
<feature type="transmembrane region" description="Helical" evidence="16">
    <location>
        <begin position="6"/>
        <end position="26"/>
    </location>
</feature>
<evidence type="ECO:0000256" key="2">
    <source>
        <dbReference type="ARBA" id="ARBA00022448"/>
    </source>
</evidence>
<evidence type="ECO:0000256" key="17">
    <source>
        <dbReference type="RuleBase" id="RU003848"/>
    </source>
</evidence>
<dbReference type="GeneID" id="45433844"/>
<dbReference type="Gene3D" id="6.10.250.1580">
    <property type="match status" value="1"/>
</dbReference>
<evidence type="ECO:0000256" key="16">
    <source>
        <dbReference type="HAMAP-Rule" id="MF_01398"/>
    </source>
</evidence>
<dbReference type="KEGG" id="fpi:BF30_1188"/>
<keyword evidence="3 16" id="KW-1003">Cell membrane</keyword>
<dbReference type="OrthoDB" id="9788020at2"/>
<dbReference type="GO" id="GO:0012505">
    <property type="term" value="C:endomembrane system"/>
    <property type="evidence" value="ECO:0007669"/>
    <property type="project" value="UniProtKB-SubCell"/>
</dbReference>
<evidence type="ECO:0000313" key="21">
    <source>
        <dbReference type="Proteomes" id="UP000029117"/>
    </source>
</evidence>
<reference evidence="19 21" key="1">
    <citation type="submission" date="2014-04" db="EMBL/GenBank/DDBJ databases">
        <authorList>
            <person name="Bishop-Lilly K.A."/>
            <person name="Broomall S.M."/>
            <person name="Chain P.S."/>
            <person name="Chertkov O."/>
            <person name="Coyne S.R."/>
            <person name="Daligault H.E."/>
            <person name="Davenport K.W."/>
            <person name="Erkkila T."/>
            <person name="Frey K.G."/>
            <person name="Gibbons H.S."/>
            <person name="Gu W."/>
            <person name="Jaissle J."/>
            <person name="Johnson S.L."/>
            <person name="Koroleva G.I."/>
            <person name="Ladner J.T."/>
            <person name="Lo C.-C."/>
            <person name="Minogue T.D."/>
            <person name="Munk C."/>
            <person name="Palacios G.F."/>
            <person name="Redden C.L."/>
            <person name="Rosenzweig C.N."/>
            <person name="Scholz M.B."/>
            <person name="Teshima H."/>
            <person name="Xu Y."/>
        </authorList>
    </citation>
    <scope>NUCLEOTIDE SEQUENCE [LARGE SCALE GENOMIC DNA]</scope>
    <source>
        <strain evidence="19 21">FAJ</strain>
    </source>
</reference>
<gene>
    <name evidence="16 18" type="primary">atpF</name>
    <name evidence="19" type="ORF">DR78_731</name>
    <name evidence="20" type="ORF">IBE52_02055</name>
    <name evidence="18" type="ORF">LA55_1924</name>
</gene>
<dbReference type="EMBL" id="CP009440">
    <property type="protein sequence ID" value="AJI53558.1"/>
    <property type="molecule type" value="Genomic_DNA"/>
</dbReference>
<evidence type="ECO:0000256" key="4">
    <source>
        <dbReference type="ARBA" id="ARBA00022519"/>
    </source>
</evidence>
<keyword evidence="9 16" id="KW-0406">Ion transport</keyword>
<evidence type="ECO:0000256" key="1">
    <source>
        <dbReference type="ARBA" id="ARBA00005513"/>
    </source>
</evidence>
<dbReference type="Proteomes" id="UP000029117">
    <property type="component" value="Unassembled WGS sequence"/>
</dbReference>
<dbReference type="GO" id="GO:0046961">
    <property type="term" value="F:proton-transporting ATPase activity, rotational mechanism"/>
    <property type="evidence" value="ECO:0007669"/>
    <property type="project" value="TreeGrafter"/>
</dbReference>
<keyword evidence="7 16" id="KW-0375">Hydrogen ion transport</keyword>
<dbReference type="STRING" id="28110.KU46_369"/>
<dbReference type="InterPro" id="IPR050059">
    <property type="entry name" value="ATP_synthase_B_chain"/>
</dbReference>
<dbReference type="RefSeq" id="WP_004286980.1">
    <property type="nucleotide sequence ID" value="NZ_CP009343.1"/>
</dbReference>
<dbReference type="OMA" id="ILAWFTM"/>
<evidence type="ECO:0000313" key="19">
    <source>
        <dbReference type="EMBL" id="KFJ42608.1"/>
    </source>
</evidence>
<comment type="function">
    <text evidence="12 16">F(1)F(0) ATP synthase produces ATP from ADP in the presence of a proton or sodium gradient. F-type ATPases consist of two structural domains, F(1) containing the extramembraneous catalytic core and F(0) containing the membrane proton channel, linked together by a central stalk and a peripheral stalk. During catalysis, ATP synthesis in the catalytic domain of F(1) is coupled via a rotary mechanism of the central stalk subunits to proton translocation.</text>
</comment>
<evidence type="ECO:0000256" key="7">
    <source>
        <dbReference type="ARBA" id="ARBA00022781"/>
    </source>
</evidence>
<dbReference type="GO" id="GO:0045259">
    <property type="term" value="C:proton-transporting ATP synthase complex"/>
    <property type="evidence" value="ECO:0007669"/>
    <property type="project" value="UniProtKB-KW"/>
</dbReference>
<keyword evidence="11 16" id="KW-0066">ATP synthesis</keyword>
<keyword evidence="10 16" id="KW-0472">Membrane</keyword>
<dbReference type="KEGG" id="fpz:LA55_1924"/>
<comment type="subcellular location">
    <subcellularLocation>
        <location evidence="16">Cell membrane</location>
        <topology evidence="16">Single-pass membrane protein</topology>
    </subcellularLocation>
    <subcellularLocation>
        <location evidence="15">Endomembrane system</location>
        <topology evidence="15">Single-pass membrane protein</topology>
    </subcellularLocation>
</comment>
<evidence type="ECO:0000256" key="8">
    <source>
        <dbReference type="ARBA" id="ARBA00022989"/>
    </source>
</evidence>
<dbReference type="GO" id="GO:0016787">
    <property type="term" value="F:hydrolase activity"/>
    <property type="evidence" value="ECO:0007669"/>
    <property type="project" value="UniProtKB-KW"/>
</dbReference>
<keyword evidence="2 16" id="KW-0813">Transport</keyword>
<dbReference type="AlphaFoldDB" id="A0A080Q8I1"/>
<evidence type="ECO:0000256" key="5">
    <source>
        <dbReference type="ARBA" id="ARBA00022547"/>
    </source>
</evidence>
<evidence type="ECO:0000313" key="18">
    <source>
        <dbReference type="EMBL" id="AJI53558.1"/>
    </source>
</evidence>
<dbReference type="KEGG" id="fpx:KU46_369"/>
<dbReference type="NCBIfam" id="NF004411">
    <property type="entry name" value="PRK05759.1-2"/>
    <property type="match status" value="1"/>
</dbReference>
<keyword evidence="6 16" id="KW-0812">Transmembrane</keyword>
<dbReference type="EMBL" id="JOUE01000006">
    <property type="protein sequence ID" value="KFJ42608.1"/>
    <property type="molecule type" value="Genomic_DNA"/>
</dbReference>
<sequence length="156" mass="17414">MDINITLIGQMITFAIFVGFTMKFVWPPLRKALDERREKIAEGLASADRASRELEVAKRQSAEILREAKAKATEIVENAYVRAHKVDEQAKEEAIAAADKIKSMAMAEIEQEKVKAKEELKHEVVSLAMAAASKIISANVDEQSSKKILKDFVEKV</sequence>
<evidence type="ECO:0000256" key="12">
    <source>
        <dbReference type="ARBA" id="ARBA00025198"/>
    </source>
</evidence>
<keyword evidence="4" id="KW-0997">Cell inner membrane</keyword>
<protein>
    <recommendedName>
        <fullName evidence="16">ATP synthase subunit b</fullName>
    </recommendedName>
    <alternativeName>
        <fullName evidence="16">ATP synthase F(0) sector subunit b</fullName>
    </alternativeName>
    <alternativeName>
        <fullName evidence="16">ATPase subunit I</fullName>
    </alternativeName>
    <alternativeName>
        <fullName evidence="16">F-type ATPase subunit b</fullName>
        <shortName evidence="16">F-ATPase subunit b</shortName>
    </alternativeName>
</protein>
<evidence type="ECO:0000256" key="9">
    <source>
        <dbReference type="ARBA" id="ARBA00023065"/>
    </source>
</evidence>
<evidence type="ECO:0000313" key="23">
    <source>
        <dbReference type="Proteomes" id="UP000760407"/>
    </source>
</evidence>
<comment type="subunit">
    <text evidence="16">F-type ATPases have 2 components, F(1) - the catalytic core - and F(0) - the membrane proton channel. F(1) has five subunits: alpha(3), beta(3), gamma(1), delta(1), epsilon(1). F(0) has three main subunits: a(1), b(2) and c(10-14). The alpha and beta chains form an alternating ring which encloses part of the gamma chain. F(1) is attached to F(0) by a central stalk formed by the gamma and epsilon chains, while a peripheral stalk is formed by the delta and b chains.</text>
</comment>
<dbReference type="SUPFAM" id="SSF81573">
    <property type="entry name" value="F1F0 ATP synthase subunit B, membrane domain"/>
    <property type="match status" value="1"/>
</dbReference>
<dbReference type="Pfam" id="PF00430">
    <property type="entry name" value="ATP-synt_B"/>
    <property type="match status" value="1"/>
</dbReference>
<dbReference type="CDD" id="cd06503">
    <property type="entry name" value="ATP-synt_Fo_b"/>
    <property type="match status" value="1"/>
</dbReference>
<keyword evidence="5 16" id="KW-0138">CF(0)</keyword>
<keyword evidence="23" id="KW-1185">Reference proteome</keyword>
<dbReference type="NCBIfam" id="TIGR01144">
    <property type="entry name" value="ATP_synt_b"/>
    <property type="match status" value="1"/>
</dbReference>
<evidence type="ECO:0000256" key="10">
    <source>
        <dbReference type="ARBA" id="ARBA00023136"/>
    </source>
</evidence>
<evidence type="ECO:0000256" key="14">
    <source>
        <dbReference type="ARBA" id="ARBA00026054"/>
    </source>
</evidence>
<evidence type="ECO:0000256" key="11">
    <source>
        <dbReference type="ARBA" id="ARBA00023310"/>
    </source>
</evidence>
<comment type="function">
    <text evidence="13">Component of the F(0) channel, it forms part of the peripheral stalk, linking F(1) to F(0). The b'-subunit is a diverged and duplicated form of b found in plants and photosynthetic bacteria.</text>
</comment>
<reference evidence="18 22" key="2">
    <citation type="journal article" date="2015" name="Genome Announc.">
        <title>Genome sequencing of 18 francisella strains to aid in assay development and testing.</title>
        <authorList>
            <person name="Johnson S.L."/>
            <person name="Daligault H.E."/>
            <person name="Davenport K.W."/>
            <person name="Coyne S.R."/>
            <person name="Frey K.G."/>
            <person name="Koroleva G.I."/>
            <person name="Broomall S.M."/>
            <person name="Bishop-Lilly K.A."/>
            <person name="Bruce D.C."/>
            <person name="Chertkov O."/>
            <person name="Freitas T."/>
            <person name="Jaissle J."/>
            <person name="Ladner J.T."/>
            <person name="Rosenzweig C.N."/>
            <person name="Gibbons H.S."/>
            <person name="Palacios G.F."/>
            <person name="Redden C.L."/>
            <person name="Xu Y."/>
            <person name="Minogue T.D."/>
            <person name="Chain P.S."/>
        </authorList>
    </citation>
    <scope>NUCLEOTIDE SEQUENCE [LARGE SCALE GENOMIC DNA]</scope>
    <source>
        <strain evidence="18 22">GA01-2794</strain>
    </source>
</reference>
<dbReference type="GO" id="GO:0046933">
    <property type="term" value="F:proton-transporting ATP synthase activity, rotational mechanism"/>
    <property type="evidence" value="ECO:0007669"/>
    <property type="project" value="UniProtKB-UniRule"/>
</dbReference>
<organism evidence="18 22">
    <name type="scientific">Francisella philomiragia</name>
    <dbReference type="NCBI Taxonomy" id="28110"/>
    <lineage>
        <taxon>Bacteria</taxon>
        <taxon>Pseudomonadati</taxon>
        <taxon>Pseudomonadota</taxon>
        <taxon>Gammaproteobacteria</taxon>
        <taxon>Thiotrichales</taxon>
        <taxon>Francisellaceae</taxon>
        <taxon>Francisella</taxon>
    </lineage>
</organism>
<comment type="subunit">
    <text evidence="14">F-type ATPases have 2 components, F(1) - the catalytic core - and F(0) - the membrane proton channel. F(1) has five subunits: alpha(3), beta(3), gamma(1), delta(1), epsilon(1). F(0) has four main subunits: a(1), b(2) and c(10-14). The alpha and beta chains form an alternating ring which encloses part of the gamma chain. F(1) is attached to F(0) by a central stalk formed by the gamma and epsilon chains, while a peripheral stalk is formed by the delta and b chains.</text>
</comment>
<dbReference type="InterPro" id="IPR005864">
    <property type="entry name" value="ATP_synth_F0_bsu_bac"/>
</dbReference>
<dbReference type="KEGG" id="fpm:LA56_1219"/>
<evidence type="ECO:0000256" key="6">
    <source>
        <dbReference type="ARBA" id="ARBA00022692"/>
    </source>
</evidence>
<dbReference type="SMR" id="A0A080Q8I1"/>